<evidence type="ECO:0000313" key="7">
    <source>
        <dbReference type="Proteomes" id="UP000631312"/>
    </source>
</evidence>
<evidence type="ECO:0000256" key="1">
    <source>
        <dbReference type="ARBA" id="ARBA00008791"/>
    </source>
</evidence>
<dbReference type="SUPFAM" id="SSF52402">
    <property type="entry name" value="Adenine nucleotide alpha hydrolases-like"/>
    <property type="match status" value="2"/>
</dbReference>
<reference evidence="5 6" key="1">
    <citation type="submission" date="2020-08" db="EMBL/GenBank/DDBJ databases">
        <title>Sequencing the genomes of 1000 actinobacteria strains.</title>
        <authorList>
            <person name="Klenk H.-P."/>
        </authorList>
    </citation>
    <scope>NUCLEOTIDE SEQUENCE [LARGE SCALE GENOMIC DNA]</scope>
    <source>
        <strain evidence="5 6">DSM 43150</strain>
    </source>
</reference>
<comment type="caution">
    <text evidence="5">The sequence shown here is derived from an EMBL/GenBank/DDBJ whole genome shotgun (WGS) entry which is preliminary data.</text>
</comment>
<proteinExistence type="inferred from homology"/>
<sequence>MATRSDFRAEAEARRHSDAVTQPNRFSQVINRYLGAASYPDPYAVRPGPAPATAAPYPAPGGGRVLVGVDDSPISCVAVDHAAVEAELYGWDLHLITVRHHAGDPAGEALLRRLTERVRTSAPSVAVSSRLAAGAAPASVLLSEAAGNDLLVVGHRHGRTATTLGRSVAGKVARHHAGPVLVIRIPGWPSGTEFGKRPLVVATDGSPQARVAVDFALSEARARGCEVNLLRLAGAGDPVRGLEIRDGVPVRHRLITGDPVAALIEESGRAAAVVLGRQAHRAISGSVLAPAAGLLPQRAYCPVFVVG</sequence>
<dbReference type="PANTHER" id="PTHR46268">
    <property type="entry name" value="STRESS RESPONSE PROTEIN NHAX"/>
    <property type="match status" value="1"/>
</dbReference>
<keyword evidence="7" id="KW-1185">Reference proteome</keyword>
<evidence type="ECO:0000313" key="6">
    <source>
        <dbReference type="Proteomes" id="UP000590511"/>
    </source>
</evidence>
<evidence type="ECO:0000313" key="4">
    <source>
        <dbReference type="EMBL" id="GIE38160.1"/>
    </source>
</evidence>
<evidence type="ECO:0000259" key="3">
    <source>
        <dbReference type="Pfam" id="PF00582"/>
    </source>
</evidence>
<evidence type="ECO:0000256" key="2">
    <source>
        <dbReference type="SAM" id="MobiDB-lite"/>
    </source>
</evidence>
<dbReference type="AlphaFoldDB" id="A0A7W7HN71"/>
<feature type="domain" description="UspA" evidence="3">
    <location>
        <begin position="197"/>
        <end position="231"/>
    </location>
</feature>
<dbReference type="EMBL" id="JACHNC010000001">
    <property type="protein sequence ID" value="MBB4753623.1"/>
    <property type="molecule type" value="Genomic_DNA"/>
</dbReference>
<dbReference type="InterPro" id="IPR006016">
    <property type="entry name" value="UspA"/>
</dbReference>
<gene>
    <name evidence="4" type="ORF">Alo02nite_10580</name>
    <name evidence="5" type="ORF">BJ964_007784</name>
</gene>
<feature type="domain" description="UspA" evidence="3">
    <location>
        <begin position="64"/>
        <end position="184"/>
    </location>
</feature>
<protein>
    <submittedName>
        <fullName evidence="5">Nucleotide-binding universal stress UspA family protein</fullName>
    </submittedName>
</protein>
<dbReference type="Gene3D" id="3.40.50.620">
    <property type="entry name" value="HUPs"/>
    <property type="match status" value="3"/>
</dbReference>
<reference evidence="4 7" key="2">
    <citation type="submission" date="2021-01" db="EMBL/GenBank/DDBJ databases">
        <title>Whole genome shotgun sequence of Actinoplanes lobatus NBRC 12513.</title>
        <authorList>
            <person name="Komaki H."/>
            <person name="Tamura T."/>
        </authorList>
    </citation>
    <scope>NUCLEOTIDE SEQUENCE [LARGE SCALE GENOMIC DNA]</scope>
    <source>
        <strain evidence="4 7">NBRC 12513</strain>
    </source>
</reference>
<dbReference type="CDD" id="cd00293">
    <property type="entry name" value="USP-like"/>
    <property type="match status" value="2"/>
</dbReference>
<dbReference type="Proteomes" id="UP000590511">
    <property type="component" value="Unassembled WGS sequence"/>
</dbReference>
<dbReference type="RefSeq" id="WP_188125297.1">
    <property type="nucleotide sequence ID" value="NZ_BOMP01000016.1"/>
</dbReference>
<dbReference type="EMBL" id="BOMP01000016">
    <property type="protein sequence ID" value="GIE38160.1"/>
    <property type="molecule type" value="Genomic_DNA"/>
</dbReference>
<dbReference type="Proteomes" id="UP000631312">
    <property type="component" value="Unassembled WGS sequence"/>
</dbReference>
<accession>A0A7W7HN71</accession>
<dbReference type="PANTHER" id="PTHR46268:SF6">
    <property type="entry name" value="UNIVERSAL STRESS PROTEIN UP12"/>
    <property type="match status" value="1"/>
</dbReference>
<name>A0A7W7HN71_9ACTN</name>
<dbReference type="InterPro" id="IPR006015">
    <property type="entry name" value="Universal_stress_UspA"/>
</dbReference>
<feature type="compositionally biased region" description="Basic and acidic residues" evidence="2">
    <location>
        <begin position="1"/>
        <end position="18"/>
    </location>
</feature>
<dbReference type="Pfam" id="PF00582">
    <property type="entry name" value="Usp"/>
    <property type="match status" value="2"/>
</dbReference>
<dbReference type="InterPro" id="IPR014729">
    <property type="entry name" value="Rossmann-like_a/b/a_fold"/>
</dbReference>
<comment type="similarity">
    <text evidence="1">Belongs to the universal stress protein A family.</text>
</comment>
<feature type="region of interest" description="Disordered" evidence="2">
    <location>
        <begin position="1"/>
        <end position="22"/>
    </location>
</feature>
<dbReference type="PRINTS" id="PR01438">
    <property type="entry name" value="UNVRSLSTRESS"/>
</dbReference>
<organism evidence="5 6">
    <name type="scientific">Actinoplanes lobatus</name>
    <dbReference type="NCBI Taxonomy" id="113568"/>
    <lineage>
        <taxon>Bacteria</taxon>
        <taxon>Bacillati</taxon>
        <taxon>Actinomycetota</taxon>
        <taxon>Actinomycetes</taxon>
        <taxon>Micromonosporales</taxon>
        <taxon>Micromonosporaceae</taxon>
        <taxon>Actinoplanes</taxon>
    </lineage>
</organism>
<evidence type="ECO:0000313" key="5">
    <source>
        <dbReference type="EMBL" id="MBB4753623.1"/>
    </source>
</evidence>